<keyword evidence="2" id="KW-1185">Reference proteome</keyword>
<protein>
    <submittedName>
        <fullName evidence="1">Uncharacterized protein</fullName>
    </submittedName>
</protein>
<dbReference type="AlphaFoldDB" id="A0A449A5V1"/>
<dbReference type="Proteomes" id="UP000289440">
    <property type="component" value="Chromosome"/>
</dbReference>
<accession>A0A449A5V1</accession>
<evidence type="ECO:0000313" key="2">
    <source>
        <dbReference type="Proteomes" id="UP000289440"/>
    </source>
</evidence>
<gene>
    <name evidence="1" type="ORF">NCTC10166_00511</name>
</gene>
<reference evidence="1 2" key="1">
    <citation type="submission" date="2019-01" db="EMBL/GenBank/DDBJ databases">
        <authorList>
            <consortium name="Pathogen Informatics"/>
        </authorList>
    </citation>
    <scope>NUCLEOTIDE SEQUENCE [LARGE SCALE GENOMIC DNA]</scope>
    <source>
        <strain evidence="1 2">NCTC10166</strain>
    </source>
</reference>
<evidence type="ECO:0000313" key="1">
    <source>
        <dbReference type="EMBL" id="VEU59533.1"/>
    </source>
</evidence>
<dbReference type="KEGG" id="mnu:NCTC10166_00511"/>
<sequence length="80" mass="9818">MHTRFSILFGSISIWVIAFFEKQKFQHIIFEKFLFCLANKIKIKDNIFIQNAQTKIIIKKPYVNTYFKIFKLLRKIWMKK</sequence>
<dbReference type="EMBL" id="LR214951">
    <property type="protein sequence ID" value="VEU59533.1"/>
    <property type="molecule type" value="Genomic_DNA"/>
</dbReference>
<proteinExistence type="predicted"/>
<organism evidence="1 2">
    <name type="scientific">Mesomycoplasma neurolyticum</name>
    <dbReference type="NCBI Taxonomy" id="2120"/>
    <lineage>
        <taxon>Bacteria</taxon>
        <taxon>Bacillati</taxon>
        <taxon>Mycoplasmatota</taxon>
        <taxon>Mycoplasmoidales</taxon>
        <taxon>Metamycoplasmataceae</taxon>
        <taxon>Mesomycoplasma</taxon>
    </lineage>
</organism>
<name>A0A449A5V1_9BACT</name>